<feature type="compositionally biased region" description="Low complexity" evidence="2">
    <location>
        <begin position="240"/>
        <end position="260"/>
    </location>
</feature>
<name>A0A482X304_LAOST</name>
<comment type="caution">
    <text evidence="4">The sequence shown here is derived from an EMBL/GenBank/DDBJ whole genome shotgun (WGS) entry which is preliminary data.</text>
</comment>
<sequence>MSNKHVRKGNFTFASLNFYTMMLLCAIATGICTGASMEEGPMTSSIYEEPESKSQDSASDNELNQLASIDETITNENSGELLESFENDNENLENEKFDNNLLEEEEKESSSRTRNLVAKERKRPQSEEEKEEDNCVPQNKTDKRKTINISATTSTVTKISIIMDGDEDDDDYEDDDACTPEIVPFTTEATTEKFSGFTDTTTKKCSVCTSKNECNKENGDENNNNDNFEQVPTRYACTVTTEETTSGENNNNDTNDISMENQEDLNNDEDNNFEPVPTKPTFLSSTRRLRQKRNYYKNHNNDKNQLLRDNPIYSKNQSKQVMTKEEKIKKIQALLHDIKQKLEAHGNRLNGEMNELRDVKEKMEDFEKNKYGKCENDEEIDDDLIEKLRKALIRQYKAENNYADNDECETKSFENERLVFDVQGKDEEDNFENIHEKNGLNNLEYVDDKPKENLGKLNVVGLTTFLGNNGMWRDRSNLQQGNRWRNTDGGADYQNKYDGRSGRIFELNRSDMNIQRSIINLDEKQDKSNLVEVNSENLKRSVNTSQEAESNVVEDKSNEINNNIAEQENSSPVYISQIYLIDNNGTNSKII</sequence>
<feature type="region of interest" description="Disordered" evidence="2">
    <location>
        <begin position="240"/>
        <end position="286"/>
    </location>
</feature>
<keyword evidence="3" id="KW-0732">Signal</keyword>
<dbReference type="SMR" id="A0A482X304"/>
<feature type="chain" id="PRO_5019716991" evidence="3">
    <location>
        <begin position="35"/>
        <end position="591"/>
    </location>
</feature>
<keyword evidence="1" id="KW-0175">Coiled coil</keyword>
<dbReference type="EMBL" id="QKKF02019844">
    <property type="protein sequence ID" value="RZF39631.1"/>
    <property type="molecule type" value="Genomic_DNA"/>
</dbReference>
<dbReference type="OrthoDB" id="6645562at2759"/>
<organism evidence="4 5">
    <name type="scientific">Laodelphax striatellus</name>
    <name type="common">Small brown planthopper</name>
    <name type="synonym">Delphax striatella</name>
    <dbReference type="NCBI Taxonomy" id="195883"/>
    <lineage>
        <taxon>Eukaryota</taxon>
        <taxon>Metazoa</taxon>
        <taxon>Ecdysozoa</taxon>
        <taxon>Arthropoda</taxon>
        <taxon>Hexapoda</taxon>
        <taxon>Insecta</taxon>
        <taxon>Pterygota</taxon>
        <taxon>Neoptera</taxon>
        <taxon>Paraneoptera</taxon>
        <taxon>Hemiptera</taxon>
        <taxon>Auchenorrhyncha</taxon>
        <taxon>Fulgoroidea</taxon>
        <taxon>Delphacidae</taxon>
        <taxon>Criomorphinae</taxon>
        <taxon>Laodelphax</taxon>
    </lineage>
</organism>
<evidence type="ECO:0000256" key="3">
    <source>
        <dbReference type="SAM" id="SignalP"/>
    </source>
</evidence>
<feature type="signal peptide" evidence="3">
    <location>
        <begin position="1"/>
        <end position="34"/>
    </location>
</feature>
<keyword evidence="5" id="KW-1185">Reference proteome</keyword>
<feature type="region of interest" description="Disordered" evidence="2">
    <location>
        <begin position="85"/>
        <end position="143"/>
    </location>
</feature>
<feature type="compositionally biased region" description="Acidic residues" evidence="2">
    <location>
        <begin position="261"/>
        <end position="272"/>
    </location>
</feature>
<feature type="compositionally biased region" description="Basic and acidic residues" evidence="2">
    <location>
        <begin position="117"/>
        <end position="127"/>
    </location>
</feature>
<dbReference type="InParanoid" id="A0A482X304"/>
<feature type="coiled-coil region" evidence="1">
    <location>
        <begin position="321"/>
        <end position="369"/>
    </location>
</feature>
<dbReference type="Proteomes" id="UP000291343">
    <property type="component" value="Unassembled WGS sequence"/>
</dbReference>
<gene>
    <name evidence="4" type="ORF">LSTR_LSTR001152</name>
</gene>
<dbReference type="AlphaFoldDB" id="A0A482X304"/>
<evidence type="ECO:0000313" key="4">
    <source>
        <dbReference type="EMBL" id="RZF39631.1"/>
    </source>
</evidence>
<evidence type="ECO:0000313" key="5">
    <source>
        <dbReference type="Proteomes" id="UP000291343"/>
    </source>
</evidence>
<proteinExistence type="predicted"/>
<feature type="region of interest" description="Disordered" evidence="2">
    <location>
        <begin position="41"/>
        <end position="60"/>
    </location>
</feature>
<evidence type="ECO:0000256" key="2">
    <source>
        <dbReference type="SAM" id="MobiDB-lite"/>
    </source>
</evidence>
<accession>A0A482X304</accession>
<evidence type="ECO:0000256" key="1">
    <source>
        <dbReference type="SAM" id="Coils"/>
    </source>
</evidence>
<reference evidence="4 5" key="1">
    <citation type="journal article" date="2017" name="Gigascience">
        <title>Genome sequence of the small brown planthopper, Laodelphax striatellus.</title>
        <authorList>
            <person name="Zhu J."/>
            <person name="Jiang F."/>
            <person name="Wang X."/>
            <person name="Yang P."/>
            <person name="Bao Y."/>
            <person name="Zhao W."/>
            <person name="Wang W."/>
            <person name="Lu H."/>
            <person name="Wang Q."/>
            <person name="Cui N."/>
            <person name="Li J."/>
            <person name="Chen X."/>
            <person name="Luo L."/>
            <person name="Yu J."/>
            <person name="Kang L."/>
            <person name="Cui F."/>
        </authorList>
    </citation>
    <scope>NUCLEOTIDE SEQUENCE [LARGE SCALE GENOMIC DNA]</scope>
    <source>
        <strain evidence="4">Lst14</strain>
    </source>
</reference>
<protein>
    <submittedName>
        <fullName evidence="4">Uncharacterized protein</fullName>
    </submittedName>
</protein>